<name>A0A0H2RWH2_9AGAM</name>
<dbReference type="InterPro" id="IPR045340">
    <property type="entry name" value="DUF6533"/>
</dbReference>
<keyword evidence="1" id="KW-0812">Transmembrane</keyword>
<gene>
    <name evidence="3" type="ORF">SCHPADRAFT_940106</name>
</gene>
<keyword evidence="1" id="KW-1133">Transmembrane helix</keyword>
<feature type="transmembrane region" description="Helical" evidence="1">
    <location>
        <begin position="111"/>
        <end position="131"/>
    </location>
</feature>
<dbReference type="InParanoid" id="A0A0H2RWH2"/>
<evidence type="ECO:0000259" key="2">
    <source>
        <dbReference type="Pfam" id="PF20151"/>
    </source>
</evidence>
<feature type="transmembrane region" description="Helical" evidence="1">
    <location>
        <begin position="77"/>
        <end position="99"/>
    </location>
</feature>
<organism evidence="3 4">
    <name type="scientific">Schizopora paradoxa</name>
    <dbReference type="NCBI Taxonomy" id="27342"/>
    <lineage>
        <taxon>Eukaryota</taxon>
        <taxon>Fungi</taxon>
        <taxon>Dikarya</taxon>
        <taxon>Basidiomycota</taxon>
        <taxon>Agaricomycotina</taxon>
        <taxon>Agaricomycetes</taxon>
        <taxon>Hymenochaetales</taxon>
        <taxon>Schizoporaceae</taxon>
        <taxon>Schizopora</taxon>
    </lineage>
</organism>
<keyword evidence="4" id="KW-1185">Reference proteome</keyword>
<dbReference type="OrthoDB" id="2638860at2759"/>
<protein>
    <recommendedName>
        <fullName evidence="2">DUF6533 domain-containing protein</fullName>
    </recommendedName>
</protein>
<keyword evidence="1" id="KW-0472">Membrane</keyword>
<evidence type="ECO:0000313" key="4">
    <source>
        <dbReference type="Proteomes" id="UP000053477"/>
    </source>
</evidence>
<dbReference type="Proteomes" id="UP000053477">
    <property type="component" value="Unassembled WGS sequence"/>
</dbReference>
<dbReference type="AlphaFoldDB" id="A0A0H2RWH2"/>
<feature type="transmembrane region" description="Helical" evidence="1">
    <location>
        <begin position="47"/>
        <end position="65"/>
    </location>
</feature>
<accession>A0A0H2RWH2</accession>
<proteinExistence type="predicted"/>
<sequence length="330" mass="36771">MESFVTDILVTKYLAVASALLLVYDYSLTFSDEVLLVWQSSLRLGKLLFLTNRYAVFAETGFYLVFLFQSEHNLCPIFYNTAASLSVAGSFLAESLIYLRTYAIVGGSRVAMVLLVFLNLGCLAVSVYFAFQGLSKGKFGASPAPSIMGCALPTGPKWIQADLFAMMFSEVVIAIITIQKALSQKKVGISKFAMSLYREGLLVFTFLFCMLLANVALNTFPSLSSKQMMLMLPQRVLHTIMLGRMLLHIRQRPSTALPQASWNFQRSNAHQDSIPSFIMYEHGDATSQPGIELAPVSHHGNTVSGFHHDRDPEHFQSMYWSTRNLNAVSR</sequence>
<feature type="domain" description="DUF6533" evidence="2">
    <location>
        <begin position="13"/>
        <end position="57"/>
    </location>
</feature>
<dbReference type="Pfam" id="PF20151">
    <property type="entry name" value="DUF6533"/>
    <property type="match status" value="1"/>
</dbReference>
<evidence type="ECO:0000256" key="1">
    <source>
        <dbReference type="SAM" id="Phobius"/>
    </source>
</evidence>
<feature type="transmembrane region" description="Helical" evidence="1">
    <location>
        <begin position="158"/>
        <end position="178"/>
    </location>
</feature>
<feature type="transmembrane region" description="Helical" evidence="1">
    <location>
        <begin position="13"/>
        <end position="35"/>
    </location>
</feature>
<evidence type="ECO:0000313" key="3">
    <source>
        <dbReference type="EMBL" id="KLO13783.1"/>
    </source>
</evidence>
<feature type="transmembrane region" description="Helical" evidence="1">
    <location>
        <begin position="199"/>
        <end position="217"/>
    </location>
</feature>
<dbReference type="EMBL" id="KQ085954">
    <property type="protein sequence ID" value="KLO13783.1"/>
    <property type="molecule type" value="Genomic_DNA"/>
</dbReference>
<reference evidence="3 4" key="1">
    <citation type="submission" date="2015-04" db="EMBL/GenBank/DDBJ databases">
        <title>Complete genome sequence of Schizopora paradoxa KUC8140, a cosmopolitan wood degrader in East Asia.</title>
        <authorList>
            <consortium name="DOE Joint Genome Institute"/>
            <person name="Min B."/>
            <person name="Park H."/>
            <person name="Jang Y."/>
            <person name="Kim J.-J."/>
            <person name="Kim K.H."/>
            <person name="Pangilinan J."/>
            <person name="Lipzen A."/>
            <person name="Riley R."/>
            <person name="Grigoriev I.V."/>
            <person name="Spatafora J.W."/>
            <person name="Choi I.-G."/>
        </authorList>
    </citation>
    <scope>NUCLEOTIDE SEQUENCE [LARGE SCALE GENOMIC DNA]</scope>
    <source>
        <strain evidence="3 4">KUC8140</strain>
    </source>
</reference>